<evidence type="ECO:0000259" key="7">
    <source>
        <dbReference type="Pfam" id="PF03717"/>
    </source>
</evidence>
<dbReference type="KEGG" id="pchi:PC41400_24035"/>
<comment type="similarity">
    <text evidence="2">Belongs to the transpeptidase family.</text>
</comment>
<evidence type="ECO:0000256" key="2">
    <source>
        <dbReference type="ARBA" id="ARBA00007171"/>
    </source>
</evidence>
<evidence type="ECO:0000313" key="8">
    <source>
        <dbReference type="EMBL" id="MCY9594728.1"/>
    </source>
</evidence>
<name>A0A410X1U3_9BACL</name>
<keyword evidence="3 5" id="KW-0472">Membrane</keyword>
<dbReference type="PANTHER" id="PTHR30627">
    <property type="entry name" value="PEPTIDOGLYCAN D,D-TRANSPEPTIDASE"/>
    <property type="match status" value="1"/>
</dbReference>
<evidence type="ECO:0000313" key="9">
    <source>
        <dbReference type="EMBL" id="QAV20580.1"/>
    </source>
</evidence>
<dbReference type="Gene3D" id="3.90.1310.10">
    <property type="entry name" value="Penicillin-binding protein 2a (Domain 2)"/>
    <property type="match status" value="1"/>
</dbReference>
<dbReference type="PANTHER" id="PTHR30627:SF24">
    <property type="entry name" value="PENICILLIN-BINDING PROTEIN 4B"/>
    <property type="match status" value="1"/>
</dbReference>
<evidence type="ECO:0000256" key="1">
    <source>
        <dbReference type="ARBA" id="ARBA00004370"/>
    </source>
</evidence>
<dbReference type="EMBL" id="JAMDMJ010000003">
    <property type="protein sequence ID" value="MCY9594728.1"/>
    <property type="molecule type" value="Genomic_DNA"/>
</dbReference>
<dbReference type="AlphaFoldDB" id="A0A410X1U3"/>
<dbReference type="RefSeq" id="WP_042230341.1">
    <property type="nucleotide sequence ID" value="NZ_CP026520.1"/>
</dbReference>
<protein>
    <submittedName>
        <fullName evidence="9">Penicillin-binding protein</fullName>
    </submittedName>
    <submittedName>
        <fullName evidence="8">Penicillin-binding transpeptidase domain-containing protein</fullName>
    </submittedName>
</protein>
<dbReference type="GO" id="GO:0008658">
    <property type="term" value="F:penicillin binding"/>
    <property type="evidence" value="ECO:0007669"/>
    <property type="project" value="InterPro"/>
</dbReference>
<dbReference type="Gene3D" id="3.40.710.10">
    <property type="entry name" value="DD-peptidase/beta-lactamase superfamily"/>
    <property type="match status" value="1"/>
</dbReference>
<reference evidence="8 11" key="2">
    <citation type="submission" date="2022-05" db="EMBL/GenBank/DDBJ databases">
        <title>Genome Sequencing of Bee-Associated Microbes.</title>
        <authorList>
            <person name="Dunlap C."/>
        </authorList>
    </citation>
    <scope>NUCLEOTIDE SEQUENCE [LARGE SCALE GENOMIC DNA]</scope>
    <source>
        <strain evidence="8 11">NRRL B-23120</strain>
    </source>
</reference>
<dbReference type="SUPFAM" id="SSF56519">
    <property type="entry name" value="Penicillin binding protein dimerisation domain"/>
    <property type="match status" value="1"/>
</dbReference>
<dbReference type="SUPFAM" id="SSF56601">
    <property type="entry name" value="beta-lactamase/transpeptidase-like"/>
    <property type="match status" value="1"/>
</dbReference>
<dbReference type="GO" id="GO:0071555">
    <property type="term" value="P:cell wall organization"/>
    <property type="evidence" value="ECO:0007669"/>
    <property type="project" value="TreeGrafter"/>
</dbReference>
<keyword evidence="5" id="KW-1133">Transmembrane helix</keyword>
<dbReference type="InterPro" id="IPR012338">
    <property type="entry name" value="Beta-lactam/transpept-like"/>
</dbReference>
<dbReference type="Pfam" id="PF03717">
    <property type="entry name" value="PBP_dimer"/>
    <property type="match status" value="1"/>
</dbReference>
<dbReference type="GO" id="GO:0071972">
    <property type="term" value="F:peptidoglycan L,D-transpeptidase activity"/>
    <property type="evidence" value="ECO:0007669"/>
    <property type="project" value="TreeGrafter"/>
</dbReference>
<dbReference type="EMBL" id="CP026520">
    <property type="protein sequence ID" value="QAV20580.1"/>
    <property type="molecule type" value="Genomic_DNA"/>
</dbReference>
<dbReference type="Proteomes" id="UP000288943">
    <property type="component" value="Chromosome"/>
</dbReference>
<dbReference type="Proteomes" id="UP001527202">
    <property type="component" value="Unassembled WGS sequence"/>
</dbReference>
<dbReference type="Pfam" id="PF00905">
    <property type="entry name" value="Transpeptidase"/>
    <property type="match status" value="1"/>
</dbReference>
<evidence type="ECO:0000256" key="4">
    <source>
        <dbReference type="SAM" id="MobiDB-lite"/>
    </source>
</evidence>
<evidence type="ECO:0000313" key="11">
    <source>
        <dbReference type="Proteomes" id="UP001527202"/>
    </source>
</evidence>
<keyword evidence="11" id="KW-1185">Reference proteome</keyword>
<feature type="region of interest" description="Disordered" evidence="4">
    <location>
        <begin position="164"/>
        <end position="183"/>
    </location>
</feature>
<dbReference type="OrthoDB" id="2985542at2"/>
<sequence length="651" mass="70068">MGKELPGTTGKEKADARAGISLAESGIDGGKSINSVQTDPRRKLLLLLGLTGILALLAARLFWIQVLRPHRFSAYEVDLVKNSVLQRQKSIVLDTGRGDMYDRNLKPLTGKTIRTAIIFPVHPDYTGSAEQLRKVSEALGVTADDWKSFVKQVKEPFLWTGSLTNSGGGKSGGQLASSESGESVKEPLELSSSQIALLEASGLSYVQVTDYKTRYPDHPPAAQVIGYIGQNPERISGLYARELAAGHLTLTSEIGVSGLEKTFESRLRGIGERTLSVFTDAGKRPLGALNARLISPDQSRYPLQLMTTLDSGIQRSIEERMTRRGITKGAVVVLDAANADIVAMASKPSFHPGEINAIDGDWANLGVKAAAPGSIFKTVVAAAALEKGVVKPDETFDCHGAWGKYGFTCWKKEGHGKLTFEEGFAQSCNIVFGEVMRRLDSDELETYARNLGLLTPVGWKGSLTGGAAVAQLDGEEGGQLFGAQTPRDDEGVRLQTAIGQRDVQVTPLQAANLVVTVLHRGKARSPRLVKEVRFRDGLTLDSFPPKFLPGAKEVLSPRATSELLREMRLVVRSGTAGRLDAAKWPLAGKTGTAQVQSGPHETVNQWFIGYGPVDAPRYAVAVVIREAAPEAPSEAVPLAREIMDMLADQPN</sequence>
<organism evidence="9 10">
    <name type="scientific">Paenibacillus chitinolyticus</name>
    <dbReference type="NCBI Taxonomy" id="79263"/>
    <lineage>
        <taxon>Bacteria</taxon>
        <taxon>Bacillati</taxon>
        <taxon>Bacillota</taxon>
        <taxon>Bacilli</taxon>
        <taxon>Bacillales</taxon>
        <taxon>Paenibacillaceae</taxon>
        <taxon>Paenibacillus</taxon>
    </lineage>
</organism>
<dbReference type="InterPro" id="IPR005311">
    <property type="entry name" value="PBP_dimer"/>
</dbReference>
<dbReference type="GO" id="GO:0005886">
    <property type="term" value="C:plasma membrane"/>
    <property type="evidence" value="ECO:0007669"/>
    <property type="project" value="TreeGrafter"/>
</dbReference>
<evidence type="ECO:0000259" key="6">
    <source>
        <dbReference type="Pfam" id="PF00905"/>
    </source>
</evidence>
<evidence type="ECO:0000313" key="10">
    <source>
        <dbReference type="Proteomes" id="UP000288943"/>
    </source>
</evidence>
<dbReference type="InterPro" id="IPR036138">
    <property type="entry name" value="PBP_dimer_sf"/>
</dbReference>
<reference evidence="9 10" key="1">
    <citation type="submission" date="2018-01" db="EMBL/GenBank/DDBJ databases">
        <title>The whole genome sequencing and assembly of Paenibacillus chitinolyticus KCCM 41400 strain.</title>
        <authorList>
            <person name="Kim J.-Y."/>
            <person name="Park M.-K."/>
            <person name="Lee Y.-J."/>
            <person name="Yi H."/>
            <person name="Bahn Y.-S."/>
            <person name="Kim J.F."/>
            <person name="Lee D.-W."/>
        </authorList>
    </citation>
    <scope>NUCLEOTIDE SEQUENCE [LARGE SCALE GENOMIC DNA]</scope>
    <source>
        <strain evidence="9 10">KCCM 41400</strain>
    </source>
</reference>
<dbReference type="InterPro" id="IPR001460">
    <property type="entry name" value="PCN-bd_Tpept"/>
</dbReference>
<proteinExistence type="inferred from homology"/>
<gene>
    <name evidence="8" type="ORF">M5X16_02945</name>
    <name evidence="9" type="ORF">PC41400_24035</name>
</gene>
<dbReference type="GeneID" id="95377868"/>
<feature type="domain" description="Penicillin-binding protein transpeptidase" evidence="6">
    <location>
        <begin position="329"/>
        <end position="644"/>
    </location>
</feature>
<evidence type="ECO:0000256" key="5">
    <source>
        <dbReference type="SAM" id="Phobius"/>
    </source>
</evidence>
<accession>A0A410X1U3</accession>
<keyword evidence="5" id="KW-0812">Transmembrane</keyword>
<feature type="domain" description="Penicillin-binding protein dimerisation" evidence="7">
    <location>
        <begin position="96"/>
        <end position="272"/>
    </location>
</feature>
<feature type="transmembrane region" description="Helical" evidence="5">
    <location>
        <begin position="44"/>
        <end position="63"/>
    </location>
</feature>
<dbReference type="InterPro" id="IPR050515">
    <property type="entry name" value="Beta-lactam/transpept"/>
</dbReference>
<evidence type="ECO:0000256" key="3">
    <source>
        <dbReference type="ARBA" id="ARBA00023136"/>
    </source>
</evidence>
<comment type="subcellular location">
    <subcellularLocation>
        <location evidence="1">Membrane</location>
    </subcellularLocation>
</comment>